<organism evidence="3 4">
    <name type="scientific">Dekkera bruxellensis</name>
    <name type="common">Brettanomyces custersii</name>
    <dbReference type="NCBI Taxonomy" id="5007"/>
    <lineage>
        <taxon>Eukaryota</taxon>
        <taxon>Fungi</taxon>
        <taxon>Dikarya</taxon>
        <taxon>Ascomycota</taxon>
        <taxon>Saccharomycotina</taxon>
        <taxon>Pichiomycetes</taxon>
        <taxon>Pichiales</taxon>
        <taxon>Pichiaceae</taxon>
        <taxon>Brettanomyces</taxon>
    </lineage>
</organism>
<gene>
    <name evidence="3" type="ORF">DEBR0S3_03576G</name>
</gene>
<dbReference type="PROSITE" id="PS50245">
    <property type="entry name" value="CAP_GLY_2"/>
    <property type="match status" value="1"/>
</dbReference>
<dbReference type="Pfam" id="PF01302">
    <property type="entry name" value="CAP_GLY"/>
    <property type="match status" value="1"/>
</dbReference>
<dbReference type="SUPFAM" id="SSF74924">
    <property type="entry name" value="Cap-Gly domain"/>
    <property type="match status" value="1"/>
</dbReference>
<feature type="region of interest" description="Disordered" evidence="1">
    <location>
        <begin position="417"/>
        <end position="481"/>
    </location>
</feature>
<dbReference type="InterPro" id="IPR036859">
    <property type="entry name" value="CAP-Gly_dom_sf"/>
</dbReference>
<accession>A0A7D9D0T0</accession>
<protein>
    <submittedName>
        <fullName evidence="3">DEBR0S3_03576g1_1</fullName>
    </submittedName>
</protein>
<dbReference type="SUPFAM" id="SSF57997">
    <property type="entry name" value="Tropomyosin"/>
    <property type="match status" value="1"/>
</dbReference>
<name>A0A7D9D0T0_DEKBR</name>
<dbReference type="AlphaFoldDB" id="A0A7D9D0T0"/>
<dbReference type="Gene3D" id="1.10.287.1490">
    <property type="match status" value="1"/>
</dbReference>
<evidence type="ECO:0000256" key="1">
    <source>
        <dbReference type="SAM" id="MobiDB-lite"/>
    </source>
</evidence>
<dbReference type="SMART" id="SM01052">
    <property type="entry name" value="CAP_GLY"/>
    <property type="match status" value="1"/>
</dbReference>
<dbReference type="PANTHER" id="PTHR19327">
    <property type="entry name" value="GOLGIN"/>
    <property type="match status" value="1"/>
</dbReference>
<dbReference type="PANTHER" id="PTHR19327:SF0">
    <property type="entry name" value="GOLGIN SUBFAMILY A MEMBER 4"/>
    <property type="match status" value="1"/>
</dbReference>
<feature type="region of interest" description="Disordered" evidence="1">
    <location>
        <begin position="300"/>
        <end position="322"/>
    </location>
</feature>
<keyword evidence="4" id="KW-1185">Reference proteome</keyword>
<proteinExistence type="predicted"/>
<dbReference type="Proteomes" id="UP000478008">
    <property type="component" value="Unassembled WGS sequence"/>
</dbReference>
<dbReference type="InterPro" id="IPR000938">
    <property type="entry name" value="CAP-Gly_domain"/>
</dbReference>
<feature type="compositionally biased region" description="Polar residues" evidence="1">
    <location>
        <begin position="301"/>
        <end position="319"/>
    </location>
</feature>
<evidence type="ECO:0000313" key="4">
    <source>
        <dbReference type="Proteomes" id="UP000478008"/>
    </source>
</evidence>
<feature type="domain" description="CAP-Gly" evidence="2">
    <location>
        <begin position="25"/>
        <end position="71"/>
    </location>
</feature>
<dbReference type="EMBL" id="CABFWN010000003">
    <property type="protein sequence ID" value="VUG18152.1"/>
    <property type="molecule type" value="Genomic_DNA"/>
</dbReference>
<sequence>MTDPELKVGSTVRFLNGYAILKYVGPIKDKSGVFAGVELMGALRKKGKNSGDAYGVHYFDTSEPLTGLFIPYKALLKLNKGSRVKSFNGHLSLNSENTISSNSSALASPLHSSSSFSSSPLPNSPNNEQLQQLEAKNKECNLKIKQYETKLEERSQILKEMESTISNFEPILADYDKQLKSKEERYSKFKKNAESQIKELLETIELLESQTKESQEMYAKKFKELQAKAISKPVGEDAKDETSALKKEIDELQKQLQSKDDAFKDLKASKDKEINSMRKFEMKNYTLELKIEDKDQEIKELQNQISKRSKQPNSSAETSQKLEAELKSLKQKLGQAENDKDVLQASEDYLKKQIENVEKGKRELLEKYKKSADRIKEVEDKLKEKDSKLEELEKKLDEKDQRLEELKKKIDEKDQILKEKEDKLKEKDDKLKEKDDKLKEKDNKLQEKDDKLKEKDDKLKKKDDNLKENNRVSNDIHEETQLLTDKGELKVYEPETKADPAAGRTKWCGLCERPGHDSIDCPYDNGLF</sequence>
<reference evidence="3 4" key="1">
    <citation type="submission" date="2019-07" db="EMBL/GenBank/DDBJ databases">
        <authorList>
            <person name="Friedrich A."/>
            <person name="Schacherer J."/>
        </authorList>
    </citation>
    <scope>NUCLEOTIDE SEQUENCE [LARGE SCALE GENOMIC DNA]</scope>
</reference>
<dbReference type="Gene3D" id="2.30.30.190">
    <property type="entry name" value="CAP Gly-rich-like domain"/>
    <property type="match status" value="1"/>
</dbReference>
<evidence type="ECO:0000259" key="2">
    <source>
        <dbReference type="PROSITE" id="PS50245"/>
    </source>
</evidence>
<evidence type="ECO:0000313" key="3">
    <source>
        <dbReference type="EMBL" id="VUG18152.1"/>
    </source>
</evidence>